<protein>
    <submittedName>
        <fullName evidence="1">Uncharacterized protein</fullName>
    </submittedName>
</protein>
<organism evidence="1 2">
    <name type="scientific">Mycolicibacterium mucogenicum</name>
    <name type="common">Mycobacterium mucogenicum</name>
    <dbReference type="NCBI Taxonomy" id="56689"/>
    <lineage>
        <taxon>Bacteria</taxon>
        <taxon>Bacillati</taxon>
        <taxon>Actinomycetota</taxon>
        <taxon>Actinomycetes</taxon>
        <taxon>Mycobacteriales</taxon>
        <taxon>Mycobacteriaceae</taxon>
        <taxon>Mycolicibacterium</taxon>
    </lineage>
</organism>
<reference evidence="1 2" key="1">
    <citation type="submission" date="2016-06" db="EMBL/GenBank/DDBJ databases">
        <authorList>
            <person name="Kjaerup R.B."/>
            <person name="Dalgaard T.S."/>
            <person name="Juul-Madsen H.R."/>
        </authorList>
    </citation>
    <scope>NUCLEOTIDE SEQUENCE [LARGE SCALE GENOMIC DNA]</scope>
    <source>
        <strain evidence="1 2">1127319.6</strain>
    </source>
</reference>
<sequence>MTTTHAVRVARGSDFPQWCLKMNAKQAWAVLAAGVLSYEIACREGQLLSEGVDEWLISRPFLTRAAIAAMALHLGNAVPKRYDVVSLGFQVLRQSSRYLVLVSAKLAS</sequence>
<gene>
    <name evidence="1" type="ORF">A5630_15390</name>
</gene>
<dbReference type="Pfam" id="PF24202">
    <property type="entry name" value="DUF7427"/>
    <property type="match status" value="1"/>
</dbReference>
<comment type="caution">
    <text evidence="1">The sequence shown here is derived from an EMBL/GenBank/DDBJ whole genome shotgun (WGS) entry which is preliminary data.</text>
</comment>
<dbReference type="EMBL" id="LZLC01000052">
    <property type="protein sequence ID" value="OBJ44791.1"/>
    <property type="molecule type" value="Genomic_DNA"/>
</dbReference>
<name>A0A1A3HB34_MYCMU</name>
<dbReference type="AlphaFoldDB" id="A0A1A3HB34"/>
<accession>A0A1A3HB34</accession>
<dbReference type="OrthoDB" id="4563321at2"/>
<dbReference type="InterPro" id="IPR055850">
    <property type="entry name" value="DUF7427"/>
</dbReference>
<evidence type="ECO:0000313" key="2">
    <source>
        <dbReference type="Proteomes" id="UP000093898"/>
    </source>
</evidence>
<dbReference type="RefSeq" id="WP_064979370.1">
    <property type="nucleotide sequence ID" value="NZ_LZLC01000052.1"/>
</dbReference>
<proteinExistence type="predicted"/>
<dbReference type="Proteomes" id="UP000093898">
    <property type="component" value="Unassembled WGS sequence"/>
</dbReference>
<evidence type="ECO:0000313" key="1">
    <source>
        <dbReference type="EMBL" id="OBJ44791.1"/>
    </source>
</evidence>